<proteinExistence type="predicted"/>
<evidence type="ECO:0000313" key="3">
    <source>
        <dbReference type="EMBL" id="OHS92720.1"/>
    </source>
</evidence>
<name>A0A1J4IZD9_9EUKA</name>
<protein>
    <submittedName>
        <fullName evidence="3">Uncharacterized protein</fullName>
    </submittedName>
</protein>
<dbReference type="Proteomes" id="UP000179807">
    <property type="component" value="Unassembled WGS sequence"/>
</dbReference>
<evidence type="ECO:0000256" key="2">
    <source>
        <dbReference type="SAM" id="Phobius"/>
    </source>
</evidence>
<dbReference type="AlphaFoldDB" id="A0A1J4IZD9"/>
<accession>A0A1J4IZD9</accession>
<keyword evidence="2" id="KW-1133">Transmembrane helix</keyword>
<gene>
    <name evidence="3" type="ORF">TRFO_40937</name>
</gene>
<evidence type="ECO:0000256" key="1">
    <source>
        <dbReference type="SAM" id="MobiDB-lite"/>
    </source>
</evidence>
<dbReference type="InterPro" id="IPR008506">
    <property type="entry name" value="SND2/TMEM208"/>
</dbReference>
<comment type="caution">
    <text evidence="3">The sequence shown here is derived from an EMBL/GenBank/DDBJ whole genome shotgun (WGS) entry which is preliminary data.</text>
</comment>
<feature type="region of interest" description="Disordered" evidence="1">
    <location>
        <begin position="1"/>
        <end position="23"/>
    </location>
</feature>
<reference evidence="3" key="1">
    <citation type="submission" date="2016-10" db="EMBL/GenBank/DDBJ databases">
        <authorList>
            <person name="Benchimol M."/>
            <person name="Almeida L.G."/>
            <person name="Vasconcelos A.T."/>
            <person name="Perreira-Neves A."/>
            <person name="Rosa I.A."/>
            <person name="Tasca T."/>
            <person name="Bogo M.R."/>
            <person name="de Souza W."/>
        </authorList>
    </citation>
    <scope>NUCLEOTIDE SEQUENCE [LARGE SCALE GENOMIC DNA]</scope>
    <source>
        <strain evidence="3">K</strain>
    </source>
</reference>
<keyword evidence="4" id="KW-1185">Reference proteome</keyword>
<organism evidence="3 4">
    <name type="scientific">Tritrichomonas foetus</name>
    <dbReference type="NCBI Taxonomy" id="1144522"/>
    <lineage>
        <taxon>Eukaryota</taxon>
        <taxon>Metamonada</taxon>
        <taxon>Parabasalia</taxon>
        <taxon>Tritrichomonadida</taxon>
        <taxon>Tritrichomonadidae</taxon>
        <taxon>Tritrichomonas</taxon>
    </lineage>
</organism>
<dbReference type="Pfam" id="PF05620">
    <property type="entry name" value="TMEM208_SND2"/>
    <property type="match status" value="1"/>
</dbReference>
<keyword evidence="2" id="KW-0812">Transmembrane</keyword>
<keyword evidence="2" id="KW-0472">Membrane</keyword>
<feature type="compositionally biased region" description="Basic and acidic residues" evidence="1">
    <location>
        <begin position="10"/>
        <end position="23"/>
    </location>
</feature>
<dbReference type="GeneID" id="94848191"/>
<sequence>MLRAYTSSRPRKDQGGKGYRPGKDLYKSTLIELVILSIIVQYFVIFTPYALFLYILVPVYGLYFLISKALSFF</sequence>
<dbReference type="VEuPathDB" id="TrichDB:TRFO_40937"/>
<dbReference type="RefSeq" id="XP_068345857.1">
    <property type="nucleotide sequence ID" value="XM_068513487.1"/>
</dbReference>
<evidence type="ECO:0000313" key="4">
    <source>
        <dbReference type="Proteomes" id="UP000179807"/>
    </source>
</evidence>
<dbReference type="EMBL" id="MLAK01001472">
    <property type="protein sequence ID" value="OHS92720.1"/>
    <property type="molecule type" value="Genomic_DNA"/>
</dbReference>
<feature type="transmembrane region" description="Helical" evidence="2">
    <location>
        <begin position="25"/>
        <end position="45"/>
    </location>
</feature>